<dbReference type="Gene3D" id="1.20.930.20">
    <property type="entry name" value="Adaptor protein Cbl, N-terminal domain"/>
    <property type="match status" value="1"/>
</dbReference>
<dbReference type="InterPro" id="IPR011009">
    <property type="entry name" value="Kinase-like_dom_sf"/>
</dbReference>
<feature type="domain" description="Protein kinase" evidence="1">
    <location>
        <begin position="227"/>
        <end position="491"/>
    </location>
</feature>
<dbReference type="InterPro" id="IPR011990">
    <property type="entry name" value="TPR-like_helical_dom_sf"/>
</dbReference>
<comment type="caution">
    <text evidence="2">The sequence shown here is derived from an EMBL/GenBank/DDBJ whole genome shotgun (WGS) entry which is preliminary data.</text>
</comment>
<dbReference type="GO" id="GO:0007166">
    <property type="term" value="P:cell surface receptor signaling pathway"/>
    <property type="evidence" value="ECO:0007669"/>
    <property type="project" value="InterPro"/>
</dbReference>
<dbReference type="Gene3D" id="1.10.510.10">
    <property type="entry name" value="Transferase(Phosphotransferase) domain 1"/>
    <property type="match status" value="1"/>
</dbReference>
<evidence type="ECO:0000313" key="3">
    <source>
        <dbReference type="Proteomes" id="UP000789342"/>
    </source>
</evidence>
<dbReference type="PROSITE" id="PS00109">
    <property type="entry name" value="PROTEIN_KINASE_TYR"/>
    <property type="match status" value="1"/>
</dbReference>
<dbReference type="EMBL" id="CAJVPV010000050">
    <property type="protein sequence ID" value="CAG8440203.1"/>
    <property type="molecule type" value="Genomic_DNA"/>
</dbReference>
<dbReference type="InterPro" id="IPR051681">
    <property type="entry name" value="Ser/Thr_Kinases-Pseudokinases"/>
</dbReference>
<dbReference type="CDD" id="cd21037">
    <property type="entry name" value="MLKL_NTD"/>
    <property type="match status" value="1"/>
</dbReference>
<gene>
    <name evidence="2" type="ORF">AMORRO_LOCUS221</name>
</gene>
<dbReference type="Pfam" id="PF08238">
    <property type="entry name" value="Sel1"/>
    <property type="match status" value="2"/>
</dbReference>
<protein>
    <submittedName>
        <fullName evidence="2">1523_t:CDS:1</fullName>
    </submittedName>
</protein>
<organism evidence="2 3">
    <name type="scientific">Acaulospora morrowiae</name>
    <dbReference type="NCBI Taxonomy" id="94023"/>
    <lineage>
        <taxon>Eukaryota</taxon>
        <taxon>Fungi</taxon>
        <taxon>Fungi incertae sedis</taxon>
        <taxon>Mucoromycota</taxon>
        <taxon>Glomeromycotina</taxon>
        <taxon>Glomeromycetes</taxon>
        <taxon>Diversisporales</taxon>
        <taxon>Acaulosporaceae</taxon>
        <taxon>Acaulospora</taxon>
    </lineage>
</organism>
<evidence type="ECO:0000313" key="2">
    <source>
        <dbReference type="EMBL" id="CAG8440203.1"/>
    </source>
</evidence>
<dbReference type="GO" id="GO:0005524">
    <property type="term" value="F:ATP binding"/>
    <property type="evidence" value="ECO:0007669"/>
    <property type="project" value="InterPro"/>
</dbReference>
<dbReference type="OrthoDB" id="4062651at2759"/>
<dbReference type="InterPro" id="IPR001245">
    <property type="entry name" value="Ser-Thr/Tyr_kinase_cat_dom"/>
</dbReference>
<proteinExistence type="predicted"/>
<accession>A0A9N8YQC4</accession>
<dbReference type="GO" id="GO:0004674">
    <property type="term" value="F:protein serine/threonine kinase activity"/>
    <property type="evidence" value="ECO:0007669"/>
    <property type="project" value="TreeGrafter"/>
</dbReference>
<dbReference type="Pfam" id="PF07714">
    <property type="entry name" value="PK_Tyr_Ser-Thr"/>
    <property type="match status" value="1"/>
</dbReference>
<evidence type="ECO:0000259" key="1">
    <source>
        <dbReference type="PROSITE" id="PS50011"/>
    </source>
</evidence>
<dbReference type="SMART" id="SM00671">
    <property type="entry name" value="SEL1"/>
    <property type="match status" value="2"/>
</dbReference>
<dbReference type="InterPro" id="IPR008266">
    <property type="entry name" value="Tyr_kinase_AS"/>
</dbReference>
<reference evidence="2" key="1">
    <citation type="submission" date="2021-06" db="EMBL/GenBank/DDBJ databases">
        <authorList>
            <person name="Kallberg Y."/>
            <person name="Tangrot J."/>
            <person name="Rosling A."/>
        </authorList>
    </citation>
    <scope>NUCLEOTIDE SEQUENCE</scope>
    <source>
        <strain evidence="2">CL551</strain>
    </source>
</reference>
<dbReference type="Gene3D" id="1.25.40.10">
    <property type="entry name" value="Tetratricopeptide repeat domain"/>
    <property type="match status" value="1"/>
</dbReference>
<dbReference type="AlphaFoldDB" id="A0A9N8YQC4"/>
<name>A0A9N8YQC4_9GLOM</name>
<dbReference type="Proteomes" id="UP000789342">
    <property type="component" value="Unassembled WGS sequence"/>
</dbReference>
<dbReference type="InterPro" id="IPR059179">
    <property type="entry name" value="MLKL-like_MCAfunc"/>
</dbReference>
<dbReference type="InterPro" id="IPR036537">
    <property type="entry name" value="Adaptor_Cbl_N_dom_sf"/>
</dbReference>
<dbReference type="InterPro" id="IPR006597">
    <property type="entry name" value="Sel1-like"/>
</dbReference>
<keyword evidence="3" id="KW-1185">Reference proteome</keyword>
<dbReference type="SUPFAM" id="SSF56112">
    <property type="entry name" value="Protein kinase-like (PK-like)"/>
    <property type="match status" value="1"/>
</dbReference>
<sequence length="664" mass="77846">MTSRIWSKIWPRRPRRTGAREARTEVSTTFANWINLVSGLVDEIVTSYGKAEYNRKICLVMVDRVDAVSPCVRALHRRLENDEPRFQNRNFRDALIKLHRVLKDIKEFINDISQLTGYRKFKNIDEVKARFLKIISEFERFCEELEFPSNIIHGDRREEEMRNVEEDLRNMKKFLENVGGGVTTRQGVDTSINMILAEVIELRKMVETKDDERYLLYVRQIPSSELEPPEQERTSDSRGKVYKRMLRSVVPVACKQIVIPDGRSHEIKKQLSILNKLQSSDKIIKFHGMSNQKGHDIIVLEWAEQGDLMNLYMRENLSWPVKLQLAHDICNGLVFLQACYIFHHDIRCENIMVFGERSNYTAKISNFSLSREVTAETSNVRDLYTIVRWLAPEKLKRTREEPYTFKCEVFSFGMLLWELAFQKIPYLEMKELDEIIDYILSEKRETLNFDHYDEHQQIIKVYRDSISKSWNHDPDARPPINELFQKFTNTLRGDHSEPNDETRITDTPVSDQFDEILPLEKGIEAHQHEDHEKAWMCFEKHAVLGDPKAKYWQGYYLWNGYHGSKDAEKATNLFKEAADAGEADAQYHYAMAIKDNIDRQSQFIEYLKKSADSSNQLALFDMAQIHLNGSYNIPKDPEKGRLYLRLAALKHHPEAISLLEKHDS</sequence>
<dbReference type="InterPro" id="IPR000719">
    <property type="entry name" value="Prot_kinase_dom"/>
</dbReference>
<dbReference type="SUPFAM" id="SSF81901">
    <property type="entry name" value="HCP-like"/>
    <property type="match status" value="1"/>
</dbReference>
<dbReference type="PANTHER" id="PTHR44329">
    <property type="entry name" value="SERINE/THREONINE-PROTEIN KINASE TNNI3K-RELATED"/>
    <property type="match status" value="1"/>
</dbReference>
<dbReference type="PROSITE" id="PS50011">
    <property type="entry name" value="PROTEIN_KINASE_DOM"/>
    <property type="match status" value="1"/>
</dbReference>